<dbReference type="InterPro" id="IPR050164">
    <property type="entry name" value="Peptidase_C19"/>
</dbReference>
<evidence type="ECO:0000259" key="2">
    <source>
        <dbReference type="PROSITE" id="PS50235"/>
    </source>
</evidence>
<dbReference type="InterPro" id="IPR028889">
    <property type="entry name" value="USP"/>
</dbReference>
<proteinExistence type="predicted"/>
<comment type="caution">
    <text evidence="3">The sequence shown here is derived from an EMBL/GenBank/DDBJ whole genome shotgun (WGS) entry which is preliminary data.</text>
</comment>
<organism evidence="3 4">
    <name type="scientific">Protopolystoma xenopodis</name>
    <dbReference type="NCBI Taxonomy" id="117903"/>
    <lineage>
        <taxon>Eukaryota</taxon>
        <taxon>Metazoa</taxon>
        <taxon>Spiralia</taxon>
        <taxon>Lophotrochozoa</taxon>
        <taxon>Platyhelminthes</taxon>
        <taxon>Monogenea</taxon>
        <taxon>Polyopisthocotylea</taxon>
        <taxon>Polystomatidea</taxon>
        <taxon>Polystomatidae</taxon>
        <taxon>Protopolystoma</taxon>
    </lineage>
</organism>
<dbReference type="GO" id="GO:0004843">
    <property type="term" value="F:cysteine-type deubiquitinase activity"/>
    <property type="evidence" value="ECO:0007669"/>
    <property type="project" value="InterPro"/>
</dbReference>
<feature type="domain" description="USP" evidence="2">
    <location>
        <begin position="85"/>
        <end position="201"/>
    </location>
</feature>
<dbReference type="Pfam" id="PF00443">
    <property type="entry name" value="UCH"/>
    <property type="match status" value="1"/>
</dbReference>
<feature type="region of interest" description="Disordered" evidence="1">
    <location>
        <begin position="24"/>
        <end position="46"/>
    </location>
</feature>
<dbReference type="SUPFAM" id="SSF54001">
    <property type="entry name" value="Cysteine proteinases"/>
    <property type="match status" value="1"/>
</dbReference>
<dbReference type="OrthoDB" id="289038at2759"/>
<dbReference type="AlphaFoldDB" id="A0A3S4ZK14"/>
<dbReference type="Proteomes" id="UP000784294">
    <property type="component" value="Unassembled WGS sequence"/>
</dbReference>
<name>A0A3S4ZK14_9PLAT</name>
<dbReference type="GO" id="GO:0016579">
    <property type="term" value="P:protein deubiquitination"/>
    <property type="evidence" value="ECO:0007669"/>
    <property type="project" value="InterPro"/>
</dbReference>
<dbReference type="InterPro" id="IPR018200">
    <property type="entry name" value="USP_CS"/>
</dbReference>
<dbReference type="PROSITE" id="PS50235">
    <property type="entry name" value="USP_3"/>
    <property type="match status" value="1"/>
</dbReference>
<protein>
    <recommendedName>
        <fullName evidence="2">USP domain-containing protein</fullName>
    </recommendedName>
</protein>
<dbReference type="InterPro" id="IPR001394">
    <property type="entry name" value="Peptidase_C19_UCH"/>
</dbReference>
<dbReference type="InterPro" id="IPR038765">
    <property type="entry name" value="Papain-like_cys_pep_sf"/>
</dbReference>
<dbReference type="GO" id="GO:0005634">
    <property type="term" value="C:nucleus"/>
    <property type="evidence" value="ECO:0007669"/>
    <property type="project" value="TreeGrafter"/>
</dbReference>
<evidence type="ECO:0000256" key="1">
    <source>
        <dbReference type="SAM" id="MobiDB-lite"/>
    </source>
</evidence>
<gene>
    <name evidence="3" type="ORF">PXEA_LOCUS6939</name>
</gene>
<dbReference type="PANTHER" id="PTHR24006">
    <property type="entry name" value="UBIQUITIN CARBOXYL-TERMINAL HYDROLASE"/>
    <property type="match status" value="1"/>
</dbReference>
<reference evidence="3" key="1">
    <citation type="submission" date="2018-11" db="EMBL/GenBank/DDBJ databases">
        <authorList>
            <consortium name="Pathogen Informatics"/>
        </authorList>
    </citation>
    <scope>NUCLEOTIDE SEQUENCE</scope>
</reference>
<sequence length="201" mass="22303">MHHQDESISPLFAVNSQVCQVDRNSSLPSTAPAMTTPSNASAPTPFATTNGCKSDFSSAETAPVRRAFQWDVQPALAGRAQCGFVGLRNGGATCYMNAVLQQLFMQPGIPETLLSVTETEDLDEKNILVQTQKLFGHLLTSQLQFYSPESFWAAFRLWDQKNPVNPKEQQDAFDFFQALIDQLDEELKVSLTICLNQDLIK</sequence>
<evidence type="ECO:0000313" key="4">
    <source>
        <dbReference type="Proteomes" id="UP000784294"/>
    </source>
</evidence>
<evidence type="ECO:0000313" key="3">
    <source>
        <dbReference type="EMBL" id="VEL13499.1"/>
    </source>
</evidence>
<dbReference type="EMBL" id="CAAALY010017977">
    <property type="protein sequence ID" value="VEL13499.1"/>
    <property type="molecule type" value="Genomic_DNA"/>
</dbReference>
<keyword evidence="4" id="KW-1185">Reference proteome</keyword>
<accession>A0A3S4ZK14</accession>
<dbReference type="PROSITE" id="PS00972">
    <property type="entry name" value="USP_1"/>
    <property type="match status" value="1"/>
</dbReference>
<dbReference type="Gene3D" id="3.90.70.10">
    <property type="entry name" value="Cysteine proteinases"/>
    <property type="match status" value="1"/>
</dbReference>
<dbReference type="PANTHER" id="PTHR24006:SF943">
    <property type="entry name" value="UBIQUITIN CARBOXYL-TERMINAL HYDROLASE PUF"/>
    <property type="match status" value="1"/>
</dbReference>
<dbReference type="GO" id="GO:0005829">
    <property type="term" value="C:cytosol"/>
    <property type="evidence" value="ECO:0007669"/>
    <property type="project" value="TreeGrafter"/>
</dbReference>